<organism evidence="2 3">
    <name type="scientific">Candidatus Limivivens merdigallinarum</name>
    <dbReference type="NCBI Taxonomy" id="2840859"/>
    <lineage>
        <taxon>Bacteria</taxon>
        <taxon>Bacillati</taxon>
        <taxon>Bacillota</taxon>
        <taxon>Clostridia</taxon>
        <taxon>Lachnospirales</taxon>
        <taxon>Lachnospiraceae</taxon>
        <taxon>Lachnospiraceae incertae sedis</taxon>
        <taxon>Candidatus Limivivens</taxon>
    </lineage>
</organism>
<dbReference type="SUPFAM" id="SSF51445">
    <property type="entry name" value="(Trans)glycosidases"/>
    <property type="match status" value="1"/>
</dbReference>
<protein>
    <recommendedName>
        <fullName evidence="1">Glycosyl hydrolase family 13 catalytic domain-containing protein</fullName>
    </recommendedName>
</protein>
<dbReference type="SMART" id="SM00642">
    <property type="entry name" value="Aamy"/>
    <property type="match status" value="1"/>
</dbReference>
<reference evidence="2" key="1">
    <citation type="submission" date="2020-10" db="EMBL/GenBank/DDBJ databases">
        <authorList>
            <person name="Gilroy R."/>
        </authorList>
    </citation>
    <scope>NUCLEOTIDE SEQUENCE</scope>
    <source>
        <strain evidence="2">ChiSjej3B21-11622</strain>
    </source>
</reference>
<dbReference type="Pfam" id="PF00128">
    <property type="entry name" value="Alpha-amylase"/>
    <property type="match status" value="1"/>
</dbReference>
<reference evidence="2" key="2">
    <citation type="journal article" date="2021" name="PeerJ">
        <title>Extensive microbial diversity within the chicken gut microbiome revealed by metagenomics and culture.</title>
        <authorList>
            <person name="Gilroy R."/>
            <person name="Ravi A."/>
            <person name="Getino M."/>
            <person name="Pursley I."/>
            <person name="Horton D.L."/>
            <person name="Alikhan N.F."/>
            <person name="Baker D."/>
            <person name="Gharbi K."/>
            <person name="Hall N."/>
            <person name="Watson M."/>
            <person name="Adriaenssens E.M."/>
            <person name="Foster-Nyarko E."/>
            <person name="Jarju S."/>
            <person name="Secka A."/>
            <person name="Antonio M."/>
            <person name="Oren A."/>
            <person name="Chaudhuri R.R."/>
            <person name="La Ragione R."/>
            <person name="Hildebrand F."/>
            <person name="Pallen M.J."/>
        </authorList>
    </citation>
    <scope>NUCLEOTIDE SEQUENCE</scope>
    <source>
        <strain evidence="2">ChiSjej3B21-11622</strain>
    </source>
</reference>
<dbReference type="EMBL" id="DVFT01000176">
    <property type="protein sequence ID" value="HIQ97278.1"/>
    <property type="molecule type" value="Genomic_DNA"/>
</dbReference>
<dbReference type="InterPro" id="IPR006047">
    <property type="entry name" value="GH13_cat_dom"/>
</dbReference>
<gene>
    <name evidence="2" type="ORF">IAB26_12030</name>
</gene>
<name>A0A9D1D240_9FIRM</name>
<feature type="domain" description="Glycosyl hydrolase family 13 catalytic" evidence="1">
    <location>
        <begin position="141"/>
        <end position="487"/>
    </location>
</feature>
<accession>A0A9D1D240</accession>
<evidence type="ECO:0000313" key="3">
    <source>
        <dbReference type="Proteomes" id="UP000886886"/>
    </source>
</evidence>
<comment type="caution">
    <text evidence="2">The sequence shown here is derived from an EMBL/GenBank/DDBJ whole genome shotgun (WGS) entry which is preliminary data.</text>
</comment>
<evidence type="ECO:0000259" key="1">
    <source>
        <dbReference type="SMART" id="SM00642"/>
    </source>
</evidence>
<dbReference type="Gene3D" id="3.20.20.80">
    <property type="entry name" value="Glycosidases"/>
    <property type="match status" value="2"/>
</dbReference>
<dbReference type="AlphaFoldDB" id="A0A9D1D240"/>
<evidence type="ECO:0000313" key="2">
    <source>
        <dbReference type="EMBL" id="HIQ97278.1"/>
    </source>
</evidence>
<dbReference type="InterPro" id="IPR017853">
    <property type="entry name" value="GH"/>
</dbReference>
<dbReference type="Gene3D" id="2.60.40.1180">
    <property type="entry name" value="Golgi alpha-mannosidase II"/>
    <property type="match status" value="1"/>
</dbReference>
<dbReference type="InterPro" id="IPR013780">
    <property type="entry name" value="Glyco_hydro_b"/>
</dbReference>
<dbReference type="InterPro" id="IPR013783">
    <property type="entry name" value="Ig-like_fold"/>
</dbReference>
<dbReference type="Gene3D" id="2.60.40.10">
    <property type="entry name" value="Immunoglobulins"/>
    <property type="match status" value="1"/>
</dbReference>
<sequence length="607" mass="69659">MKKLWKEIKPGDPAGQGVWKTETGINFAVAVETEEPVSLLLYRKGTKRVSAELPLGTKTMGNVYSLCLAEFPAGDYEYNYKVGENILTDERAARIAGRKRFGERSPAGEEHQIRGGFDFGEYDWEDDCFPKIPYQDGILYQLHVRGFTKEASSGVKAKGTFLGITEKIPYLKELGVNQLLLMPAYDFEEYQEETQSPYLDPLREQKVNYWGYAGGYYFAPKPTYSYSKDANQEFRDMVKALHREGIEVLMEFFFGAEASPCFVAEVCRYWAFRYHVDGFCLVGNGSAAETLAKDPLLARTKILSQNFNADAVYPGKQAPAFKILGELNDGYLVDCRRMLKGDEGQLQGFLYRIRRNAEKFQVINYITHHDGFTLMDLVSYEERHNEANGENNQDGPAYNFSWNCGAEGVSRKKKVVNLRKKQMKNAFVILLFSQGTPMLLAGDEFGNSQRGNNNPYCQDNEISYLEWKNLPKNRELFSFVREALAFRKTHPLLHQKAEPARADYQGKGMPDLSYHGNQAWYVGFEKEERHVGVMYCGEEDGEDAYLYIAYNFHWKEQSFALPTLSEPWNWYQVMDTENGFYEEEVRLENQKQCVVPERTIALLVGRK</sequence>
<dbReference type="PANTHER" id="PTHR43002">
    <property type="entry name" value="GLYCOGEN DEBRANCHING ENZYME"/>
    <property type="match status" value="1"/>
</dbReference>
<proteinExistence type="predicted"/>
<dbReference type="Proteomes" id="UP000886886">
    <property type="component" value="Unassembled WGS sequence"/>
</dbReference>
<dbReference type="SUPFAM" id="SSF51011">
    <property type="entry name" value="Glycosyl hydrolase domain"/>
    <property type="match status" value="1"/>
</dbReference>
<dbReference type="GO" id="GO:0005975">
    <property type="term" value="P:carbohydrate metabolic process"/>
    <property type="evidence" value="ECO:0007669"/>
    <property type="project" value="InterPro"/>
</dbReference>